<organism evidence="1">
    <name type="scientific">Symploca sp. SIO1C4</name>
    <dbReference type="NCBI Taxonomy" id="2607765"/>
    <lineage>
        <taxon>Bacteria</taxon>
        <taxon>Bacillati</taxon>
        <taxon>Cyanobacteriota</taxon>
        <taxon>Cyanophyceae</taxon>
        <taxon>Coleofasciculales</taxon>
        <taxon>Coleofasciculaceae</taxon>
        <taxon>Symploca</taxon>
    </lineage>
</organism>
<comment type="caution">
    <text evidence="1">The sequence shown here is derived from an EMBL/GenBank/DDBJ whole genome shotgun (WGS) entry which is preliminary data.</text>
</comment>
<dbReference type="Gene3D" id="3.40.50.300">
    <property type="entry name" value="P-loop containing nucleotide triphosphate hydrolases"/>
    <property type="match status" value="2"/>
</dbReference>
<dbReference type="EMBL" id="JAAHFQ010000115">
    <property type="protein sequence ID" value="NER27602.1"/>
    <property type="molecule type" value="Genomic_DNA"/>
</dbReference>
<gene>
    <name evidence="1" type="ORF">F6J89_08195</name>
</gene>
<dbReference type="AlphaFoldDB" id="A0A6B3NAI7"/>
<reference evidence="1" key="1">
    <citation type="submission" date="2019-11" db="EMBL/GenBank/DDBJ databases">
        <title>Genomic insights into an expanded diversity of filamentous marine cyanobacteria reveals the extraordinary biosynthetic potential of Moorea and Okeania.</title>
        <authorList>
            <person name="Ferreira Leao T."/>
            <person name="Wang M."/>
            <person name="Moss N."/>
            <person name="Da Silva R."/>
            <person name="Sanders J."/>
            <person name="Nurk S."/>
            <person name="Gurevich A."/>
            <person name="Humphrey G."/>
            <person name="Reher R."/>
            <person name="Zhu Q."/>
            <person name="Belda-Ferre P."/>
            <person name="Glukhov E."/>
            <person name="Rex R."/>
            <person name="Dorrestein P.C."/>
            <person name="Knight R."/>
            <person name="Pevzner P."/>
            <person name="Gerwick W.H."/>
            <person name="Gerwick L."/>
        </authorList>
    </citation>
    <scope>NUCLEOTIDE SEQUENCE</scope>
    <source>
        <strain evidence="1">SIO1C4</strain>
    </source>
</reference>
<dbReference type="InterPro" id="IPR027417">
    <property type="entry name" value="P-loop_NTPase"/>
</dbReference>
<name>A0A6B3NAI7_9CYAN</name>
<sequence>MAKTKVGKKRVDNGEKFVTCTPLEDAFQLSSFLRVDLYGKRLGGCILRKGDSSYMVQFGFECQGIHSTLRLEQIDPVFDALEAGLKDLPEKESLTIHLGSFTNDSQRQEELSQLLQDSPSNEVRYLLMGEKVRIKELTKQGIRKPKFLRLYCTYTVDSGNEGTADQIEKLLVVLERWWKTFTGEFHQLQFLRIETLLYSAFTDGYQLWEQLLSNKMGLSIQPLSEQEIWAQLWSRFNNTPPRPVPQLVVLDENGLREEVYSEVHPVSMLMESEDSVPIADRRWVNLKRQYIAALTFVDKPGGWADKESQMRYLWEVMARERVFDTEIFCQLTKANQTLVKSRMQSLTKQANVSAQLAAEKNSIDVKSELNIKKTIAAQEELYEGAVPIYMGVVFLVHRPNRQKLDEACRYLQSLFLRPAWVVRESEYPWKIWLQTFPIIWERLLAVPFNRRSVYLSGEAPGLMPLVRTRSEDKSGFELIAEEGGTPIFLDLYKKHKNLALFGTTRSGKSVTAAGILTQALACSMPVSSMDYPKPDGSSTFSDYTKFMGEQGAYFDIGKEASNLFELPNLRGLDPKLQAERFEDYKDFLLEALMAMVIGAKHNSSERTKADTIRAILTLALDAFFSDLQIRDRYAQANRRGLGSLEWSAMPTLVDFVDFCSIERLRLDSLSGDLVGALEQVKLRLRFWLSSRVGKSISKPSTFRNDAQLLVFALRNLANDEDAAILSLAVYSAALRRSLSAPASIFFIDESPILFEYDTIAALVGRLCANGAKAGIRVILSAQDPDTIANSPSAAKIFQNLTTRLVGRIQPTAIDSFVNILKYPRSIIARNATEGFFPKKEGIYSQWLLDDNGIYTYCRYYPGYPLLAAVANNPDESAARQQALARHPNNKLAAMTEFSRELVEKIRAS</sequence>
<accession>A0A6B3NAI7</accession>
<proteinExistence type="predicted"/>
<protein>
    <submittedName>
        <fullName evidence="1">Uncharacterized protein</fullName>
    </submittedName>
</protein>
<dbReference type="SUPFAM" id="SSF52540">
    <property type="entry name" value="P-loop containing nucleoside triphosphate hydrolases"/>
    <property type="match status" value="1"/>
</dbReference>
<evidence type="ECO:0000313" key="1">
    <source>
        <dbReference type="EMBL" id="NER27602.1"/>
    </source>
</evidence>